<dbReference type="EMBL" id="LNIX01000010">
    <property type="protein sequence ID" value="OXA49667.1"/>
    <property type="molecule type" value="Genomic_DNA"/>
</dbReference>
<dbReference type="Proteomes" id="UP000198287">
    <property type="component" value="Unassembled WGS sequence"/>
</dbReference>
<evidence type="ECO:0000313" key="3">
    <source>
        <dbReference type="Proteomes" id="UP000198287"/>
    </source>
</evidence>
<dbReference type="Gene3D" id="2.130.10.30">
    <property type="entry name" value="Regulator of chromosome condensation 1/beta-lactamase-inhibitor protein II"/>
    <property type="match status" value="1"/>
</dbReference>
<name>A0A226DY75_FOLCA</name>
<dbReference type="CDD" id="cd18186">
    <property type="entry name" value="BTB_POZ_ZBTB_KLHL-like"/>
    <property type="match status" value="1"/>
</dbReference>
<dbReference type="PROSITE" id="PS50097">
    <property type="entry name" value="BTB"/>
    <property type="match status" value="1"/>
</dbReference>
<dbReference type="InterPro" id="IPR011333">
    <property type="entry name" value="SKP1/BTB/POZ_sf"/>
</dbReference>
<protein>
    <submittedName>
        <fullName evidence="2">RCC1 and BTB domain-containing protein 1</fullName>
    </submittedName>
</protein>
<proteinExistence type="predicted"/>
<dbReference type="SMART" id="SM00225">
    <property type="entry name" value="BTB"/>
    <property type="match status" value="1"/>
</dbReference>
<dbReference type="InterPro" id="IPR009091">
    <property type="entry name" value="RCC1/BLIP-II"/>
</dbReference>
<evidence type="ECO:0000259" key="1">
    <source>
        <dbReference type="PROSITE" id="PS50097"/>
    </source>
</evidence>
<dbReference type="SUPFAM" id="SSF50985">
    <property type="entry name" value="RCC1/BLIP-II"/>
    <property type="match status" value="1"/>
</dbReference>
<gene>
    <name evidence="2" type="ORF">Fcan01_15909</name>
</gene>
<organism evidence="2 3">
    <name type="scientific">Folsomia candida</name>
    <name type="common">Springtail</name>
    <dbReference type="NCBI Taxonomy" id="158441"/>
    <lineage>
        <taxon>Eukaryota</taxon>
        <taxon>Metazoa</taxon>
        <taxon>Ecdysozoa</taxon>
        <taxon>Arthropoda</taxon>
        <taxon>Hexapoda</taxon>
        <taxon>Collembola</taxon>
        <taxon>Entomobryomorpha</taxon>
        <taxon>Isotomoidea</taxon>
        <taxon>Isotomidae</taxon>
        <taxon>Proisotominae</taxon>
        <taxon>Folsomia</taxon>
    </lineage>
</organism>
<dbReference type="Pfam" id="PF00651">
    <property type="entry name" value="BTB"/>
    <property type="match status" value="1"/>
</dbReference>
<dbReference type="AlphaFoldDB" id="A0A226DY75"/>
<accession>A0A226DY75</accession>
<dbReference type="SUPFAM" id="SSF54695">
    <property type="entry name" value="POZ domain"/>
    <property type="match status" value="1"/>
</dbReference>
<dbReference type="InterPro" id="IPR000210">
    <property type="entry name" value="BTB/POZ_dom"/>
</dbReference>
<sequence length="591" mass="67292">MESPTSGLGIIPEKQLKIWKIFRNVGPDGEEILKTAKLAHSADYRRGFVVTMNDETYSFFRKDSLGGGVCTISKIDELSGVRVKEFFTGTINFAITDEGRLFSWFNELDTNEFYPPHHIHQLGRGNYVSGIKEADQRDLFCRPALVTGSLTGVKVRQIALQGWTETYTVAVSVGGEVHHWGATYGSGSEHPWIPSLIPKEHFDYQEVISVTCSDRMGVALTSKGELFQWEVGDKVPKKVFACYTFKKITGNSDFIFALTVTGEMQYLEPLFPWWRRPPRTVEWMTIEFEDHKIEDIASCNGDQNVVVVELKNSKRFAFHYCEGENHEIPALPTFTLPSDASMDGLFAKYGGTSYRTISVQIEPPPRRRVKDDICDLWENKKHADVAFSVEGKVITAHKLILSGRSEYFERMFSKEWNEANPQKGAIEVKDTKHDIFEALLFYIYTDKIKFEEDEHENIFELMKLADYYCLVDIRHECEKILINNINPENAFFLAKNASSANALTLEGKVIKFIVDNQLLVDISSPQEKIGLESPCRRHPHHAAHIATSTESSSNIFTSCYSDPRQPRQTTSEDDLLSLRQQQLRWGSLIGH</sequence>
<dbReference type="STRING" id="158441.A0A226DY75"/>
<dbReference type="PANTHER" id="PTHR24413">
    <property type="entry name" value="SPECKLE-TYPE POZ PROTEIN"/>
    <property type="match status" value="1"/>
</dbReference>
<keyword evidence="3" id="KW-1185">Reference proteome</keyword>
<reference evidence="2 3" key="1">
    <citation type="submission" date="2015-12" db="EMBL/GenBank/DDBJ databases">
        <title>The genome of Folsomia candida.</title>
        <authorList>
            <person name="Faddeeva A."/>
            <person name="Derks M.F."/>
            <person name="Anvar Y."/>
            <person name="Smit S."/>
            <person name="Van Straalen N."/>
            <person name="Roelofs D."/>
        </authorList>
    </citation>
    <scope>NUCLEOTIDE SEQUENCE [LARGE SCALE GENOMIC DNA]</scope>
    <source>
        <strain evidence="2 3">VU population</strain>
        <tissue evidence="2">Whole body</tissue>
    </source>
</reference>
<feature type="domain" description="BTB" evidence="1">
    <location>
        <begin position="383"/>
        <end position="452"/>
    </location>
</feature>
<evidence type="ECO:0000313" key="2">
    <source>
        <dbReference type="EMBL" id="OXA49667.1"/>
    </source>
</evidence>
<dbReference type="Gene3D" id="3.30.710.10">
    <property type="entry name" value="Potassium Channel Kv1.1, Chain A"/>
    <property type="match status" value="1"/>
</dbReference>
<dbReference type="OrthoDB" id="5814172at2759"/>
<comment type="caution">
    <text evidence="2">The sequence shown here is derived from an EMBL/GenBank/DDBJ whole genome shotgun (WGS) entry which is preliminary data.</text>
</comment>